<protein>
    <submittedName>
        <fullName evidence="1">Uncharacterized protein</fullName>
    </submittedName>
</protein>
<name>A0ABT5UG07_9GAMM</name>
<evidence type="ECO:0000313" key="1">
    <source>
        <dbReference type="EMBL" id="MDE1465325.1"/>
    </source>
</evidence>
<comment type="caution">
    <text evidence="1">The sequence shown here is derived from an EMBL/GenBank/DDBJ whole genome shotgun (WGS) entry which is preliminary data.</text>
</comment>
<organism evidence="1 2">
    <name type="scientific">Spartinivicinus poritis</name>
    <dbReference type="NCBI Taxonomy" id="2994640"/>
    <lineage>
        <taxon>Bacteria</taxon>
        <taxon>Pseudomonadati</taxon>
        <taxon>Pseudomonadota</taxon>
        <taxon>Gammaproteobacteria</taxon>
        <taxon>Oceanospirillales</taxon>
        <taxon>Zooshikellaceae</taxon>
        <taxon>Spartinivicinus</taxon>
    </lineage>
</organism>
<keyword evidence="2" id="KW-1185">Reference proteome</keyword>
<sequence length="191" mass="22262">MDLLKKLNDAHRIKVKAEEVYRERCKEFVKNYPQKPENVSSVEYFIHKRNAKFTRKTPKPWTISHVVFDDCEQIRKPFFSQSGQYVAVKPCDDNKTYLGVLIGELCQPVVKYDEVSQALTVTFGMGNPAIWVPDLNRVVMGYESWWSKIKRPDDLKQITDADIINTWYVQVLKQLSEQEKTFNHNGAESSN</sequence>
<dbReference type="EMBL" id="JAPMOU010000059">
    <property type="protein sequence ID" value="MDE1465325.1"/>
    <property type="molecule type" value="Genomic_DNA"/>
</dbReference>
<dbReference type="Proteomes" id="UP001528823">
    <property type="component" value="Unassembled WGS sequence"/>
</dbReference>
<accession>A0ABT5UG07</accession>
<reference evidence="1 2" key="1">
    <citation type="submission" date="2022-11" db="EMBL/GenBank/DDBJ databases">
        <title>Spartinivicinus poritis sp. nov., isolated from scleractinian coral Porites lutea.</title>
        <authorList>
            <person name="Zhang G."/>
            <person name="Cai L."/>
            <person name="Wei Q."/>
        </authorList>
    </citation>
    <scope>NUCLEOTIDE SEQUENCE [LARGE SCALE GENOMIC DNA]</scope>
    <source>
        <strain evidence="1 2">A2-2</strain>
    </source>
</reference>
<gene>
    <name evidence="1" type="ORF">ORQ98_25495</name>
</gene>
<proteinExistence type="predicted"/>
<dbReference type="RefSeq" id="WP_274691634.1">
    <property type="nucleotide sequence ID" value="NZ_JAPMOU010000059.1"/>
</dbReference>
<evidence type="ECO:0000313" key="2">
    <source>
        <dbReference type="Proteomes" id="UP001528823"/>
    </source>
</evidence>